<keyword evidence="1" id="KW-0233">DNA recombination</keyword>
<dbReference type="KEGG" id="rgr:FZ934_04225"/>
<dbReference type="Proteomes" id="UP000326881">
    <property type="component" value="Chromosome"/>
</dbReference>
<proteinExistence type="predicted"/>
<protein>
    <submittedName>
        <fullName evidence="2">Uncharacterized protein</fullName>
    </submittedName>
</protein>
<dbReference type="OrthoDB" id="7804209at2"/>
<evidence type="ECO:0000256" key="1">
    <source>
        <dbReference type="ARBA" id="ARBA00023172"/>
    </source>
</evidence>
<dbReference type="InterPro" id="IPR013762">
    <property type="entry name" value="Integrase-like_cat_sf"/>
</dbReference>
<dbReference type="InterPro" id="IPR011010">
    <property type="entry name" value="DNA_brk_join_enz"/>
</dbReference>
<keyword evidence="3" id="KW-1185">Reference proteome</keyword>
<reference evidence="2 3" key="1">
    <citation type="submission" date="2019-08" db="EMBL/GenBank/DDBJ databases">
        <title>Prosopis cineraria nodule microbiome.</title>
        <authorList>
            <person name="Ali R."/>
            <person name="Chaluvadi S.R."/>
            <person name="Wang X."/>
        </authorList>
    </citation>
    <scope>NUCLEOTIDE SEQUENCE [LARGE SCALE GENOMIC DNA]</scope>
    <source>
        <strain evidence="2 3">BG7</strain>
    </source>
</reference>
<dbReference type="GO" id="GO:0003677">
    <property type="term" value="F:DNA binding"/>
    <property type="evidence" value="ECO:0007669"/>
    <property type="project" value="InterPro"/>
</dbReference>
<name>A0A5Q0C1G9_9HYPH</name>
<evidence type="ECO:0000313" key="3">
    <source>
        <dbReference type="Proteomes" id="UP000326881"/>
    </source>
</evidence>
<dbReference type="SUPFAM" id="SSF56349">
    <property type="entry name" value="DNA breaking-rejoining enzymes"/>
    <property type="match status" value="1"/>
</dbReference>
<dbReference type="EMBL" id="CP043498">
    <property type="protein sequence ID" value="QFY59708.1"/>
    <property type="molecule type" value="Genomic_DNA"/>
</dbReference>
<dbReference type="Gene3D" id="1.10.443.10">
    <property type="entry name" value="Intergrase catalytic core"/>
    <property type="match status" value="1"/>
</dbReference>
<evidence type="ECO:0000313" key="2">
    <source>
        <dbReference type="EMBL" id="QFY59708.1"/>
    </source>
</evidence>
<gene>
    <name evidence="2" type="ORF">FZ934_04225</name>
</gene>
<dbReference type="GO" id="GO:0015074">
    <property type="term" value="P:DNA integration"/>
    <property type="evidence" value="ECO:0007669"/>
    <property type="project" value="InterPro"/>
</dbReference>
<organism evidence="2 3">
    <name type="scientific">Rhizobium grahamii</name>
    <dbReference type="NCBI Taxonomy" id="1120045"/>
    <lineage>
        <taxon>Bacteria</taxon>
        <taxon>Pseudomonadati</taxon>
        <taxon>Pseudomonadota</taxon>
        <taxon>Alphaproteobacteria</taxon>
        <taxon>Hyphomicrobiales</taxon>
        <taxon>Rhizobiaceae</taxon>
        <taxon>Rhizobium/Agrobacterium group</taxon>
        <taxon>Rhizobium</taxon>
    </lineage>
</organism>
<dbReference type="RefSeq" id="WP_153270052.1">
    <property type="nucleotide sequence ID" value="NZ_CP043498.1"/>
</dbReference>
<dbReference type="AlphaFoldDB" id="A0A5Q0C1G9"/>
<sequence>MTSKRKGSHLWDAVQSRTENELYQPQLTITEKELFANVSVKGGGIYQADFSEAFRKRPEITRAIATGFIGSSNGKAKSSVKKDESHAKLFLTTFLDGLQKSFGQNVAKLAQLNGKIGNDYLEWLSGEFKLATLPSAKGILGETSIPAIYNRIRLIVEFLSTSPSYSKDVNGVIFKPNPKPGSHKAIKHREALSEADMRLLIAACQREIRRTIKQLEYGDTLKERPDPRLDVCSWIEKKFYSLDACIQAYLHADKIRAWEHGSLATEMRGFERATHGRKINRVFIREHLHFTSATIIPFVILLEMTNLFAVDSHILLTWDDVGDALTSDKRGRIEANKPRGDVLQVRTFRKNDPYYFSSHNLLRLLNKHTAYTRTLVDPKFSRRIFLFVDGQGRPKAFTSQNESRLFYKCLMAFIKRNKLKHFSLSQLKSTAPILVGADINAASELLHHEQIRTTQTHYDPAAAKRVRREKIAFEMAVRERNLATLGKSDTRGKGLTKAEKTAVTPGFLCIEPLNSPYRDQIPGRMCTAYGRCPACPNATVDCQSSKAAYRLAELLSLLNDHRFKCLEARWLVYWKPQVDALRDFWLRNFDPNAIAAAANLKLSPLPEID</sequence>
<dbReference type="GO" id="GO:0006310">
    <property type="term" value="P:DNA recombination"/>
    <property type="evidence" value="ECO:0007669"/>
    <property type="project" value="UniProtKB-KW"/>
</dbReference>
<accession>A0A5Q0C1G9</accession>